<organism evidence="1 2">
    <name type="scientific">Caenorhabditis japonica</name>
    <dbReference type="NCBI Taxonomy" id="281687"/>
    <lineage>
        <taxon>Eukaryota</taxon>
        <taxon>Metazoa</taxon>
        <taxon>Ecdysozoa</taxon>
        <taxon>Nematoda</taxon>
        <taxon>Chromadorea</taxon>
        <taxon>Rhabditida</taxon>
        <taxon>Rhabditina</taxon>
        <taxon>Rhabditomorpha</taxon>
        <taxon>Rhabditoidea</taxon>
        <taxon>Rhabditidae</taxon>
        <taxon>Peloderinae</taxon>
        <taxon>Caenorhabditis</taxon>
    </lineage>
</organism>
<proteinExistence type="predicted"/>
<accession>A0A8R1I5B3</accession>
<dbReference type="AlphaFoldDB" id="A0A8R1I5B3"/>
<keyword evidence="2" id="KW-1185">Reference proteome</keyword>
<dbReference type="Proteomes" id="UP000005237">
    <property type="component" value="Unassembled WGS sequence"/>
</dbReference>
<protein>
    <submittedName>
        <fullName evidence="1">Uncharacterized protein</fullName>
    </submittedName>
</protein>
<name>A0A8R1I5B3_CAEJA</name>
<reference evidence="2" key="1">
    <citation type="submission" date="2010-08" db="EMBL/GenBank/DDBJ databases">
        <authorList>
            <consortium name="Caenorhabditis japonica Sequencing Consortium"/>
            <person name="Wilson R.K."/>
        </authorList>
    </citation>
    <scope>NUCLEOTIDE SEQUENCE [LARGE SCALE GENOMIC DNA]</scope>
    <source>
        <strain evidence="2">DF5081</strain>
    </source>
</reference>
<sequence length="115" mass="12650">MGVITQLEVKDSPKQFGLTFASKDENEKGKSVLWVGTAKGGGRGVPIFLPSAFLDRGAILRFCNADTTGITIHVKMLPYVIDHEESIGDIRFAEKSSVPPEIEQKNEAKVRKSKF</sequence>
<reference evidence="1" key="2">
    <citation type="submission" date="2022-06" db="UniProtKB">
        <authorList>
            <consortium name="EnsemblMetazoa"/>
        </authorList>
    </citation>
    <scope>IDENTIFICATION</scope>
    <source>
        <strain evidence="1">DF5081</strain>
    </source>
</reference>
<evidence type="ECO:0000313" key="1">
    <source>
        <dbReference type="EnsemblMetazoa" id="CJA23557.1"/>
    </source>
</evidence>
<dbReference type="EnsemblMetazoa" id="CJA23557.1">
    <property type="protein sequence ID" value="CJA23557.1"/>
    <property type="gene ID" value="WBGene00179129"/>
</dbReference>
<evidence type="ECO:0000313" key="2">
    <source>
        <dbReference type="Proteomes" id="UP000005237"/>
    </source>
</evidence>